<sequence length="505" mass="57858">MANSTDPNRSHTTSPSKGPRQPDEENPFIAFRRYADEQFSALLQSFIGLPSTFSPPSPRDWLYFQGDDPTKRFHHHKRQPPETGVGNQDSQTIGSRYSSEKCSCGRDDAGKYSHSDGDDPEGHTGRLDDPFDRWWLESRRHFEHQFPSSIFESPLETLWPFDPSHFFSHLPRSSSPFSFDFLTSSTSLGWPIPYLLFSPYSPLHLERQQNIRQKPHDKPLSSLFSALVSSHDAQESDTPRWREAFEDLLRVENGKDMLNGDLGAVVRKELPKDWISGMICRGSLGPHWTHVREGSNDYFNYRYSQSTIDGNGAGKREISQSDSANEHDDREHDMQEDKWLTELDLYEKFLNRVNEPSDAENMPLVSPLMGMIIEDRLRRRRRLLEQQRRWERTTENKVLDTQHGGLDAEPNNTASMQTSQPSPPAPYITSTITTTERKALPDGSVQTTITQKKRFSDGKEECNETVHVENANQAPAGSESRQLQSLEQTNDQGSEKKKGGWFWKD</sequence>
<feature type="region of interest" description="Disordered" evidence="1">
    <location>
        <begin position="1"/>
        <end position="28"/>
    </location>
</feature>
<feature type="compositionally biased region" description="Polar residues" evidence="1">
    <location>
        <begin position="410"/>
        <end position="420"/>
    </location>
</feature>
<organism evidence="2 3">
    <name type="scientific">[Emmonsia] crescens</name>
    <dbReference type="NCBI Taxonomy" id="73230"/>
    <lineage>
        <taxon>Eukaryota</taxon>
        <taxon>Fungi</taxon>
        <taxon>Dikarya</taxon>
        <taxon>Ascomycota</taxon>
        <taxon>Pezizomycotina</taxon>
        <taxon>Eurotiomycetes</taxon>
        <taxon>Eurotiomycetidae</taxon>
        <taxon>Onygenales</taxon>
        <taxon>Ajellomycetaceae</taxon>
        <taxon>Emergomyces</taxon>
    </lineage>
</organism>
<dbReference type="OrthoDB" id="4586300at2759"/>
<dbReference type="EMBL" id="LCZI01000498">
    <property type="protein sequence ID" value="KKZ66347.1"/>
    <property type="molecule type" value="Genomic_DNA"/>
</dbReference>
<evidence type="ECO:0000256" key="1">
    <source>
        <dbReference type="SAM" id="MobiDB-lite"/>
    </source>
</evidence>
<protein>
    <submittedName>
        <fullName evidence="2">Uncharacterized protein</fullName>
    </submittedName>
</protein>
<feature type="compositionally biased region" description="Basic and acidic residues" evidence="1">
    <location>
        <begin position="314"/>
        <end position="335"/>
    </location>
</feature>
<accession>A0A0G2I6T8</accession>
<evidence type="ECO:0000313" key="2">
    <source>
        <dbReference type="EMBL" id="KKZ66347.1"/>
    </source>
</evidence>
<feature type="region of interest" description="Disordered" evidence="1">
    <location>
        <begin position="53"/>
        <end position="125"/>
    </location>
</feature>
<feature type="compositionally biased region" description="Polar residues" evidence="1">
    <location>
        <begin position="85"/>
        <end position="101"/>
    </location>
</feature>
<feature type="compositionally biased region" description="Basic and acidic residues" evidence="1">
    <location>
        <begin position="103"/>
        <end position="125"/>
    </location>
</feature>
<comment type="caution">
    <text evidence="2">The sequence shown here is derived from an EMBL/GenBank/DDBJ whole genome shotgun (WGS) entry which is preliminary data.</text>
</comment>
<feature type="region of interest" description="Disordered" evidence="1">
    <location>
        <begin position="310"/>
        <end position="335"/>
    </location>
</feature>
<name>A0A0G2I6T8_9EURO</name>
<feature type="compositionally biased region" description="Polar residues" evidence="1">
    <location>
        <begin position="1"/>
        <end position="16"/>
    </location>
</feature>
<feature type="compositionally biased region" description="Polar residues" evidence="1">
    <location>
        <begin position="470"/>
        <end position="492"/>
    </location>
</feature>
<dbReference type="VEuPathDB" id="FungiDB:EMCG_07948"/>
<evidence type="ECO:0000313" key="3">
    <source>
        <dbReference type="Proteomes" id="UP000034164"/>
    </source>
</evidence>
<reference evidence="3" key="1">
    <citation type="journal article" date="2015" name="PLoS Genet.">
        <title>The dynamic genome and transcriptome of the human fungal pathogen Blastomyces and close relative Emmonsia.</title>
        <authorList>
            <person name="Munoz J.F."/>
            <person name="Gauthier G.M."/>
            <person name="Desjardins C.A."/>
            <person name="Gallo J.E."/>
            <person name="Holder J."/>
            <person name="Sullivan T.D."/>
            <person name="Marty A.J."/>
            <person name="Carmen J.C."/>
            <person name="Chen Z."/>
            <person name="Ding L."/>
            <person name="Gujja S."/>
            <person name="Magrini V."/>
            <person name="Misas E."/>
            <person name="Mitreva M."/>
            <person name="Priest M."/>
            <person name="Saif S."/>
            <person name="Whiston E.A."/>
            <person name="Young S."/>
            <person name="Zeng Q."/>
            <person name="Goldman W.E."/>
            <person name="Mardis E.R."/>
            <person name="Taylor J.W."/>
            <person name="McEwen J.G."/>
            <person name="Clay O.K."/>
            <person name="Klein B.S."/>
            <person name="Cuomo C.A."/>
        </authorList>
    </citation>
    <scope>NUCLEOTIDE SEQUENCE [LARGE SCALE GENOMIC DNA]</scope>
    <source>
        <strain evidence="3">UAMH 3008</strain>
    </source>
</reference>
<proteinExistence type="predicted"/>
<feature type="region of interest" description="Disordered" evidence="1">
    <location>
        <begin position="394"/>
        <end position="505"/>
    </location>
</feature>
<dbReference type="Proteomes" id="UP000034164">
    <property type="component" value="Unassembled WGS sequence"/>
</dbReference>
<feature type="compositionally biased region" description="Basic and acidic residues" evidence="1">
    <location>
        <begin position="493"/>
        <end position="505"/>
    </location>
</feature>
<gene>
    <name evidence="2" type="ORF">EMCG_07948</name>
</gene>
<dbReference type="AlphaFoldDB" id="A0A0G2I6T8"/>
<feature type="compositionally biased region" description="Basic and acidic residues" evidence="1">
    <location>
        <begin position="454"/>
        <end position="467"/>
    </location>
</feature>